<evidence type="ECO:0000256" key="7">
    <source>
        <dbReference type="ARBA" id="ARBA00040674"/>
    </source>
</evidence>
<organism evidence="9 10">
    <name type="scientific">Brachionus plicatilis</name>
    <name type="common">Marine rotifer</name>
    <name type="synonym">Brachionus muelleri</name>
    <dbReference type="NCBI Taxonomy" id="10195"/>
    <lineage>
        <taxon>Eukaryota</taxon>
        <taxon>Metazoa</taxon>
        <taxon>Spiralia</taxon>
        <taxon>Gnathifera</taxon>
        <taxon>Rotifera</taxon>
        <taxon>Eurotatoria</taxon>
        <taxon>Monogononta</taxon>
        <taxon>Pseudotrocha</taxon>
        <taxon>Ploima</taxon>
        <taxon>Brachionidae</taxon>
        <taxon>Brachionus</taxon>
    </lineage>
</organism>
<accession>A0A3M7SUU2</accession>
<dbReference type="PANTHER" id="PTHR46239">
    <property type="entry name" value="DNA REPAIR PROTEIN RAD51 HOMOLOG 3 RAD51C"/>
    <property type="match status" value="1"/>
</dbReference>
<gene>
    <name evidence="9" type="ORF">BpHYR1_042330</name>
</gene>
<dbReference type="GO" id="GO:0005524">
    <property type="term" value="F:ATP binding"/>
    <property type="evidence" value="ECO:0007669"/>
    <property type="project" value="UniProtKB-KW"/>
</dbReference>
<dbReference type="InterPro" id="IPR027417">
    <property type="entry name" value="P-loop_NTPase"/>
</dbReference>
<keyword evidence="9" id="KW-0378">Hydrolase</keyword>
<dbReference type="CDD" id="cd19492">
    <property type="entry name" value="Rad51C"/>
    <property type="match status" value="1"/>
</dbReference>
<evidence type="ECO:0000256" key="4">
    <source>
        <dbReference type="ARBA" id="ARBA00022840"/>
    </source>
</evidence>
<evidence type="ECO:0000256" key="6">
    <source>
        <dbReference type="ARBA" id="ARBA00023242"/>
    </source>
</evidence>
<dbReference type="Pfam" id="PF08423">
    <property type="entry name" value="Rad51"/>
    <property type="match status" value="1"/>
</dbReference>
<dbReference type="Gene3D" id="3.40.50.300">
    <property type="entry name" value="P-loop containing nucleotide triphosphate hydrolases"/>
    <property type="match status" value="1"/>
</dbReference>
<dbReference type="GO" id="GO:0033063">
    <property type="term" value="C:Rad51B-Rad51C-Rad51D-XRCC2 complex"/>
    <property type="evidence" value="ECO:0007669"/>
    <property type="project" value="TreeGrafter"/>
</dbReference>
<evidence type="ECO:0000256" key="1">
    <source>
        <dbReference type="ARBA" id="ARBA00004123"/>
    </source>
</evidence>
<name>A0A3M7SUU2_BRAPC</name>
<dbReference type="EMBL" id="REGN01000748">
    <property type="protein sequence ID" value="RNA39465.1"/>
    <property type="molecule type" value="Genomic_DNA"/>
</dbReference>
<keyword evidence="4" id="KW-0067">ATP-binding</keyword>
<comment type="subcellular location">
    <subcellularLocation>
        <location evidence="1">Nucleus</location>
    </subcellularLocation>
</comment>
<dbReference type="GO" id="GO:0000400">
    <property type="term" value="F:four-way junction DNA binding"/>
    <property type="evidence" value="ECO:0007669"/>
    <property type="project" value="TreeGrafter"/>
</dbReference>
<proteinExistence type="predicted"/>
<dbReference type="InterPro" id="IPR016467">
    <property type="entry name" value="DNA_recomb/repair_RecA-like"/>
</dbReference>
<reference evidence="9 10" key="1">
    <citation type="journal article" date="2018" name="Sci. Rep.">
        <title>Genomic signatures of local adaptation to the degree of environmental predictability in rotifers.</title>
        <authorList>
            <person name="Franch-Gras L."/>
            <person name="Hahn C."/>
            <person name="Garcia-Roger E.M."/>
            <person name="Carmona M.J."/>
            <person name="Serra M."/>
            <person name="Gomez A."/>
        </authorList>
    </citation>
    <scope>NUCLEOTIDE SEQUENCE [LARGE SCALE GENOMIC DNA]</scope>
    <source>
        <strain evidence="9">HYR1</strain>
    </source>
</reference>
<evidence type="ECO:0000313" key="10">
    <source>
        <dbReference type="Proteomes" id="UP000276133"/>
    </source>
</evidence>
<dbReference type="GO" id="GO:0140664">
    <property type="term" value="F:ATP-dependent DNA damage sensor activity"/>
    <property type="evidence" value="ECO:0007669"/>
    <property type="project" value="InterPro"/>
</dbReference>
<comment type="caution">
    <text evidence="9">The sequence shown here is derived from an EMBL/GenBank/DDBJ whole genome shotgun (WGS) entry which is preliminary data.</text>
</comment>
<protein>
    <recommendedName>
        <fullName evidence="7">DNA repair protein RAD51 homolog 3</fullName>
    </recommendedName>
</protein>
<dbReference type="GO" id="GO:0007131">
    <property type="term" value="P:reciprocal meiotic recombination"/>
    <property type="evidence" value="ECO:0007669"/>
    <property type="project" value="TreeGrafter"/>
</dbReference>
<keyword evidence="6" id="KW-0539">Nucleus</keyword>
<dbReference type="PIRSF" id="PIRSF005856">
    <property type="entry name" value="Rad51"/>
    <property type="match status" value="1"/>
</dbReference>
<evidence type="ECO:0000256" key="3">
    <source>
        <dbReference type="ARBA" id="ARBA00022763"/>
    </source>
</evidence>
<evidence type="ECO:0000313" key="9">
    <source>
        <dbReference type="EMBL" id="RNA39465.1"/>
    </source>
</evidence>
<dbReference type="STRING" id="10195.A0A3M7SUU2"/>
<evidence type="ECO:0000259" key="8">
    <source>
        <dbReference type="PROSITE" id="PS50162"/>
    </source>
</evidence>
<dbReference type="SUPFAM" id="SSF52540">
    <property type="entry name" value="P-loop containing nucleoside triphosphate hydrolases"/>
    <property type="match status" value="1"/>
</dbReference>
<keyword evidence="3" id="KW-0227">DNA damage</keyword>
<dbReference type="InterPro" id="IPR013632">
    <property type="entry name" value="Rad51_C"/>
</dbReference>
<keyword evidence="2" id="KW-0547">Nucleotide-binding</keyword>
<dbReference type="GO" id="GO:0005657">
    <property type="term" value="C:replication fork"/>
    <property type="evidence" value="ECO:0007669"/>
    <property type="project" value="TreeGrafter"/>
</dbReference>
<dbReference type="PANTHER" id="PTHR46239:SF1">
    <property type="entry name" value="DNA REPAIR PROTEIN RAD51 HOMOLOG 3"/>
    <property type="match status" value="1"/>
</dbReference>
<evidence type="ECO:0000256" key="2">
    <source>
        <dbReference type="ARBA" id="ARBA00022741"/>
    </source>
</evidence>
<dbReference type="InterPro" id="IPR052093">
    <property type="entry name" value="HR_Repair_Mediator"/>
</dbReference>
<dbReference type="AlphaFoldDB" id="A0A3M7SUU2"/>
<evidence type="ECO:0000256" key="5">
    <source>
        <dbReference type="ARBA" id="ARBA00023204"/>
    </source>
</evidence>
<dbReference type="InterPro" id="IPR020588">
    <property type="entry name" value="RecA_ATP-bd"/>
</dbReference>
<dbReference type="Proteomes" id="UP000276133">
    <property type="component" value="Unassembled WGS sequence"/>
</dbReference>
<dbReference type="GO" id="GO:0008821">
    <property type="term" value="F:crossover junction DNA endonuclease activity"/>
    <property type="evidence" value="ECO:0007669"/>
    <property type="project" value="TreeGrafter"/>
</dbReference>
<dbReference type="OrthoDB" id="5957327at2759"/>
<dbReference type="GO" id="GO:0000707">
    <property type="term" value="P:meiotic DNA recombinase assembly"/>
    <property type="evidence" value="ECO:0007669"/>
    <property type="project" value="TreeGrafter"/>
</dbReference>
<keyword evidence="5" id="KW-0234">DNA repair</keyword>
<dbReference type="GO" id="GO:0033065">
    <property type="term" value="C:Rad51C-XRCC3 complex"/>
    <property type="evidence" value="ECO:0007669"/>
    <property type="project" value="TreeGrafter"/>
</dbReference>
<sequence>MNRHVTSLPIANHLKSKLIKNGVESINELKNLKPTDLIKDFGISKNEVFEIYETLDLFQASKPISVYDLLQIEQKLEFICTFSPAFDKLLGGGVPIGKITELCGAAGAGKTQVCMQLCVNVQIPETFGGRNAKAIFIDTEGSFTSNRIIEIVKSTQNLLVDRFNLTNREELIKHNFTVEKVLQNIYYYRCSDHVQLLACFNNVKVLIEKQPSIKLVIIDSLAYPFRFVDFKDSNLLTMKTNILNNMMTIAYQLITKFNLAILITNQMTTRITRDSVSNVSSSNLVPALGETWAHSANLRILLSWRNSKRQACVCKSSYLPDMSCFYKITERGIEDESDNLEDYDKEKQFYDGAESSKFQIKRKKFDD</sequence>
<dbReference type="PROSITE" id="PS50162">
    <property type="entry name" value="RECA_2"/>
    <property type="match status" value="1"/>
</dbReference>
<keyword evidence="10" id="KW-1185">Reference proteome</keyword>
<feature type="domain" description="RecA family profile 1" evidence="8">
    <location>
        <begin position="75"/>
        <end position="267"/>
    </location>
</feature>